<dbReference type="InterPro" id="IPR037401">
    <property type="entry name" value="SnoaL-like"/>
</dbReference>
<sequence>MHDPMKIAEAYLAAWNEADAGRRRALLSQGWAEAARYADPLMQGEGREGIARMIETARSGFPGHGFTLRGQPDAHGPFLRFSWDLAPEGGAPVAQGSDVLRLDGRGRIQEVIGFLDRAAA</sequence>
<evidence type="ECO:0000313" key="2">
    <source>
        <dbReference type="EMBL" id="MBO1076724.1"/>
    </source>
</evidence>
<keyword evidence="3" id="KW-1185">Reference proteome</keyword>
<dbReference type="Proteomes" id="UP001518990">
    <property type="component" value="Unassembled WGS sequence"/>
</dbReference>
<accession>A0ABS3KGW3</accession>
<protein>
    <submittedName>
        <fullName evidence="2">Nuclear transport factor 2 family protein</fullName>
    </submittedName>
</protein>
<feature type="domain" description="SnoaL-like" evidence="1">
    <location>
        <begin position="8"/>
        <end position="110"/>
    </location>
</feature>
<proteinExistence type="predicted"/>
<evidence type="ECO:0000259" key="1">
    <source>
        <dbReference type="Pfam" id="PF12680"/>
    </source>
</evidence>
<dbReference type="Pfam" id="PF12680">
    <property type="entry name" value="SnoaL_2"/>
    <property type="match status" value="1"/>
</dbReference>
<dbReference type="RefSeq" id="WP_207450040.1">
    <property type="nucleotide sequence ID" value="NZ_CP061091.1"/>
</dbReference>
<dbReference type="SUPFAM" id="SSF54427">
    <property type="entry name" value="NTF2-like"/>
    <property type="match status" value="1"/>
</dbReference>
<dbReference type="InterPro" id="IPR032710">
    <property type="entry name" value="NTF2-like_dom_sf"/>
</dbReference>
<comment type="caution">
    <text evidence="2">The sequence shown here is derived from an EMBL/GenBank/DDBJ whole genome shotgun (WGS) entry which is preliminary data.</text>
</comment>
<gene>
    <name evidence="2" type="ORF">IAI60_19085</name>
</gene>
<reference evidence="2 3" key="1">
    <citation type="submission" date="2020-09" db="EMBL/GenBank/DDBJ databases">
        <title>Roseomonas.</title>
        <authorList>
            <person name="Zhu W."/>
        </authorList>
    </citation>
    <scope>NUCLEOTIDE SEQUENCE [LARGE SCALE GENOMIC DNA]</scope>
    <source>
        <strain evidence="2 3">1311</strain>
    </source>
</reference>
<evidence type="ECO:0000313" key="3">
    <source>
        <dbReference type="Proteomes" id="UP001518990"/>
    </source>
</evidence>
<organism evidence="2 3">
    <name type="scientific">Roseomonas marmotae</name>
    <dbReference type="NCBI Taxonomy" id="2768161"/>
    <lineage>
        <taxon>Bacteria</taxon>
        <taxon>Pseudomonadati</taxon>
        <taxon>Pseudomonadota</taxon>
        <taxon>Alphaproteobacteria</taxon>
        <taxon>Acetobacterales</taxon>
        <taxon>Roseomonadaceae</taxon>
        <taxon>Roseomonas</taxon>
    </lineage>
</organism>
<name>A0ABS3KGW3_9PROT</name>
<dbReference type="EMBL" id="JACTNF010000028">
    <property type="protein sequence ID" value="MBO1076724.1"/>
    <property type="molecule type" value="Genomic_DNA"/>
</dbReference>
<dbReference type="Gene3D" id="3.10.450.50">
    <property type="match status" value="1"/>
</dbReference>